<name>A0A2H1VXD6_SPOFR</name>
<dbReference type="AlphaFoldDB" id="A0A2H1VXD6"/>
<accession>A0A2H1VXD6</accession>
<evidence type="ECO:0000313" key="1">
    <source>
        <dbReference type="EMBL" id="SOQ45499.1"/>
    </source>
</evidence>
<sequence>MNEKTAINVSALKCSSCSCKPGTVLDIGEKPMAGIPSSLIYRLSVPPGNVQEVKSSNYFSRHPMTSPVLCCPIGVAARQSPRRVSRNAAHEYEPLGWLETSRVPRQTFFCSSFKSDPEGVGLVQLCWCYVGILLLKLKRHSIASLRAPASDL</sequence>
<dbReference type="EMBL" id="ODYU01005024">
    <property type="protein sequence ID" value="SOQ45499.1"/>
    <property type="molecule type" value="Genomic_DNA"/>
</dbReference>
<gene>
    <name evidence="1" type="ORF">SFRICE_013521</name>
</gene>
<organism evidence="1">
    <name type="scientific">Spodoptera frugiperda</name>
    <name type="common">Fall armyworm</name>
    <dbReference type="NCBI Taxonomy" id="7108"/>
    <lineage>
        <taxon>Eukaryota</taxon>
        <taxon>Metazoa</taxon>
        <taxon>Ecdysozoa</taxon>
        <taxon>Arthropoda</taxon>
        <taxon>Hexapoda</taxon>
        <taxon>Insecta</taxon>
        <taxon>Pterygota</taxon>
        <taxon>Neoptera</taxon>
        <taxon>Endopterygota</taxon>
        <taxon>Lepidoptera</taxon>
        <taxon>Glossata</taxon>
        <taxon>Ditrysia</taxon>
        <taxon>Noctuoidea</taxon>
        <taxon>Noctuidae</taxon>
        <taxon>Amphipyrinae</taxon>
        <taxon>Spodoptera</taxon>
    </lineage>
</organism>
<protein>
    <submittedName>
        <fullName evidence="1">SFRICE_013521</fullName>
    </submittedName>
</protein>
<proteinExistence type="predicted"/>
<reference evidence="1" key="1">
    <citation type="submission" date="2016-07" db="EMBL/GenBank/DDBJ databases">
        <authorList>
            <person name="Bretaudeau A."/>
        </authorList>
    </citation>
    <scope>NUCLEOTIDE SEQUENCE</scope>
    <source>
        <strain evidence="1">Rice</strain>
        <tissue evidence="1">Whole body</tissue>
    </source>
</reference>